<dbReference type="InterPro" id="IPR051797">
    <property type="entry name" value="TrmB-like"/>
</dbReference>
<name>A0A543J2G7_9ACTN</name>
<feature type="domain" description="HTH luxR-type" evidence="1">
    <location>
        <begin position="266"/>
        <end position="333"/>
    </location>
</feature>
<dbReference type="CDD" id="cd06170">
    <property type="entry name" value="LuxR_C_like"/>
    <property type="match status" value="1"/>
</dbReference>
<dbReference type="GO" id="GO:0006355">
    <property type="term" value="P:regulation of DNA-templated transcription"/>
    <property type="evidence" value="ECO:0007669"/>
    <property type="project" value="InterPro"/>
</dbReference>
<dbReference type="RefSeq" id="WP_142260814.1">
    <property type="nucleotide sequence ID" value="NZ_BMPV01000009.1"/>
</dbReference>
<dbReference type="Gene3D" id="1.10.10.10">
    <property type="entry name" value="Winged helix-like DNA-binding domain superfamily/Winged helix DNA-binding domain"/>
    <property type="match status" value="2"/>
</dbReference>
<dbReference type="SUPFAM" id="SSF46894">
    <property type="entry name" value="C-terminal effector domain of the bipartite response regulators"/>
    <property type="match status" value="1"/>
</dbReference>
<dbReference type="AlphaFoldDB" id="A0A543J2G7"/>
<dbReference type="EMBL" id="VFPQ01000001">
    <property type="protein sequence ID" value="TQM77025.1"/>
    <property type="molecule type" value="Genomic_DNA"/>
</dbReference>
<organism evidence="2 3">
    <name type="scientific">Thermopolyspora flexuosa</name>
    <dbReference type="NCBI Taxonomy" id="103836"/>
    <lineage>
        <taxon>Bacteria</taxon>
        <taxon>Bacillati</taxon>
        <taxon>Actinomycetota</taxon>
        <taxon>Actinomycetes</taxon>
        <taxon>Streptosporangiales</taxon>
        <taxon>Streptosporangiaceae</taxon>
        <taxon>Thermopolyspora</taxon>
    </lineage>
</organism>
<accession>A0A543J2G7</accession>
<dbReference type="Proteomes" id="UP000319213">
    <property type="component" value="Unassembled WGS sequence"/>
</dbReference>
<evidence type="ECO:0000313" key="3">
    <source>
        <dbReference type="Proteomes" id="UP000319213"/>
    </source>
</evidence>
<reference evidence="2 3" key="1">
    <citation type="submission" date="2019-06" db="EMBL/GenBank/DDBJ databases">
        <title>Sequencing the genomes of 1000 actinobacteria strains.</title>
        <authorList>
            <person name="Klenk H.-P."/>
        </authorList>
    </citation>
    <scope>NUCLEOTIDE SEQUENCE [LARGE SCALE GENOMIC DNA]</scope>
    <source>
        <strain evidence="2 3">DSM 43186</strain>
    </source>
</reference>
<proteinExistence type="predicted"/>
<dbReference type="PANTHER" id="PTHR34293">
    <property type="entry name" value="HTH-TYPE TRANSCRIPTIONAL REGULATOR TRMBL2"/>
    <property type="match status" value="1"/>
</dbReference>
<evidence type="ECO:0000313" key="2">
    <source>
        <dbReference type="EMBL" id="TQM77025.1"/>
    </source>
</evidence>
<dbReference type="OrthoDB" id="5932488at2"/>
<protein>
    <submittedName>
        <fullName evidence="2">Regulatory LuxR family protein</fullName>
    </submittedName>
</protein>
<evidence type="ECO:0000259" key="1">
    <source>
        <dbReference type="PROSITE" id="PS50043"/>
    </source>
</evidence>
<dbReference type="InterPro" id="IPR000792">
    <property type="entry name" value="Tscrpt_reg_LuxR_C"/>
</dbReference>
<dbReference type="GO" id="GO:0003677">
    <property type="term" value="F:DNA binding"/>
    <property type="evidence" value="ECO:0007669"/>
    <property type="project" value="InterPro"/>
</dbReference>
<dbReference type="Pfam" id="PF00196">
    <property type="entry name" value="GerE"/>
    <property type="match status" value="1"/>
</dbReference>
<dbReference type="PROSITE" id="PS50043">
    <property type="entry name" value="HTH_LUXR_2"/>
    <property type="match status" value="1"/>
</dbReference>
<dbReference type="InterPro" id="IPR016032">
    <property type="entry name" value="Sig_transdc_resp-reg_C-effctor"/>
</dbReference>
<gene>
    <name evidence="2" type="ORF">FHX40_3777</name>
</gene>
<dbReference type="InterPro" id="IPR036388">
    <property type="entry name" value="WH-like_DNA-bd_sf"/>
</dbReference>
<dbReference type="PANTHER" id="PTHR34293:SF1">
    <property type="entry name" value="HTH-TYPE TRANSCRIPTIONAL REGULATOR TRMBL2"/>
    <property type="match status" value="1"/>
</dbReference>
<keyword evidence="3" id="KW-1185">Reference proteome</keyword>
<comment type="caution">
    <text evidence="2">The sequence shown here is derived from an EMBL/GenBank/DDBJ whole genome shotgun (WGS) entry which is preliminary data.</text>
</comment>
<sequence>MRQDTPPVEEQLRPFGLNTSQAAVYTALLRLRLARSPEVAAAVDQPEERVEPDLQALTRLGVVDSHDGRYLARHPAAALSPLIARRLEKIAQETRQIEELLSSVRTLAQDYDAGQDLRSGRLTIETHSGPEALRATMAAAAGETSSPELIAVVPDRRTVRDLACAYGDEWVLTQREGLVSSRVIMPVGAPAVPGARELFARLAEAGARVRFLDRPPGWYAVMGDETSWLPVRWGGNLPDCAYHFRLVRSPLMVAVLRALFEELWTRAAPMSPPSGREGVVTVLRLAAQGLPDEVIARHLGVCVRTVRSRFAEAMAELGVRSRFQAGVEAVRQGWLDGGAAVTGARRPASRP</sequence>
<dbReference type="SMART" id="SM00421">
    <property type="entry name" value="HTH_LUXR"/>
    <property type="match status" value="1"/>
</dbReference>